<keyword evidence="1" id="KW-0732">Signal</keyword>
<dbReference type="AlphaFoldDB" id="A0A1I1QPR4"/>
<evidence type="ECO:0000256" key="1">
    <source>
        <dbReference type="SAM" id="SignalP"/>
    </source>
</evidence>
<dbReference type="EMBL" id="FOMI01000007">
    <property type="protein sequence ID" value="SFD24106.1"/>
    <property type="molecule type" value="Genomic_DNA"/>
</dbReference>
<gene>
    <name evidence="2" type="ORF">SAMN04487987_10729</name>
</gene>
<sequence length="172" mass="19153">MKTKTINIKLRSLTIIFLALLAFNCSDDEDEKVTTVEVWKVTSISTENVYDFNKDGTESNDLFSELDCTFNQTLTFESDNTGLFSAANTLAIYLGADGNTVEAACFQIESFNADLIWSETESTRTYVINGESIQGTISGSQLIFNSEIPVFTDDSGASIEYYEGIRFVYDLQ</sequence>
<reference evidence="3" key="1">
    <citation type="submission" date="2016-10" db="EMBL/GenBank/DDBJ databases">
        <authorList>
            <person name="Varghese N."/>
            <person name="Submissions S."/>
        </authorList>
    </citation>
    <scope>NUCLEOTIDE SEQUENCE [LARGE SCALE GENOMIC DNA]</scope>
    <source>
        <strain evidence="3">DSM 25730</strain>
    </source>
</reference>
<dbReference type="OrthoDB" id="1426588at2"/>
<feature type="chain" id="PRO_5011744258" description="Lipocalin-like domain-containing protein" evidence="1">
    <location>
        <begin position="28"/>
        <end position="172"/>
    </location>
</feature>
<keyword evidence="3" id="KW-1185">Reference proteome</keyword>
<organism evidence="2 3">
    <name type="scientific">Algibacter pectinivorans</name>
    <dbReference type="NCBI Taxonomy" id="870482"/>
    <lineage>
        <taxon>Bacteria</taxon>
        <taxon>Pseudomonadati</taxon>
        <taxon>Bacteroidota</taxon>
        <taxon>Flavobacteriia</taxon>
        <taxon>Flavobacteriales</taxon>
        <taxon>Flavobacteriaceae</taxon>
        <taxon>Algibacter</taxon>
    </lineage>
</organism>
<dbReference type="STRING" id="870482.SAMN04487987_10729"/>
<accession>A0A1I1QPR4</accession>
<evidence type="ECO:0008006" key="4">
    <source>
        <dbReference type="Google" id="ProtNLM"/>
    </source>
</evidence>
<feature type="signal peptide" evidence="1">
    <location>
        <begin position="1"/>
        <end position="27"/>
    </location>
</feature>
<name>A0A1I1QPR4_9FLAO</name>
<evidence type="ECO:0000313" key="2">
    <source>
        <dbReference type="EMBL" id="SFD24106.1"/>
    </source>
</evidence>
<evidence type="ECO:0000313" key="3">
    <source>
        <dbReference type="Proteomes" id="UP000199439"/>
    </source>
</evidence>
<protein>
    <recommendedName>
        <fullName evidence="4">Lipocalin-like domain-containing protein</fullName>
    </recommendedName>
</protein>
<dbReference type="Proteomes" id="UP000199439">
    <property type="component" value="Unassembled WGS sequence"/>
</dbReference>
<proteinExistence type="predicted"/>
<dbReference type="RefSeq" id="WP_092852136.1">
    <property type="nucleotide sequence ID" value="NZ_FOMI01000007.1"/>
</dbReference>